<dbReference type="InterPro" id="IPR057106">
    <property type="entry name" value="NXPE4_C"/>
</dbReference>
<evidence type="ECO:0000313" key="4">
    <source>
        <dbReference type="Proteomes" id="UP001152320"/>
    </source>
</evidence>
<dbReference type="EMBL" id="JAIZAY010000016">
    <property type="protein sequence ID" value="KAJ8027370.1"/>
    <property type="molecule type" value="Genomic_DNA"/>
</dbReference>
<comment type="caution">
    <text evidence="3">The sequence shown here is derived from an EMBL/GenBank/DDBJ whole genome shotgun (WGS) entry which is preliminary data.</text>
</comment>
<sequence>MKDYLKLVIVISTTVLFFILMPSTESPEEFRIPPPKAKTLYTTKELENILRQHSRNEPTFNNESCNLLTEDSEYEEISQPYNSITQTTSFDKIGKFADNITSPQFTRVTVVNLKPSYILCDRVDVNIEARDSLNRTKTYGGDMFRVKLFTKKPYSAVNAYQILDFDNGTYLARFRVLWVGVIGLQVILVHPVEAIPFFAPTLNGSRAHLQLFYGQFMARDTKGRKHSETTTCTLTERDEPSCNLSKTDTYAPWYCSAPKSAYLNCSHWKIHKTDKKGSATSLKPLFDQFGMDVLKRTKTVVYLSNRVINVPSREKSDYQHYAQFMNKSLPYCSANGPPPLKTNGYFYEARWYPFDCTVPRFTSQETLQCLQGKTIHFFGDSTGGQIFSVLKNMLKCQSVDLTPPRKTSRLEYECRVDNITLHYTFHGLPIIGSATLNVHQIQYAATEIDNIVGGPDDFIFLSYWAHFAMTGTKFYEHRITLVKEAIYRLLDRSPGTKIFMKGANTRGYSASMGIILSSDWHALQLEKTLRSCFQNDTEIGFIDSWDITQVQPNADNVHPKTSIVSHFVDRFLTYVCK</sequence>
<comment type="similarity">
    <text evidence="1">Belongs to the NXPE family.</text>
</comment>
<dbReference type="SUPFAM" id="SSF81296">
    <property type="entry name" value="E set domains"/>
    <property type="match status" value="1"/>
</dbReference>
<dbReference type="InterPro" id="IPR014756">
    <property type="entry name" value="Ig_E-set"/>
</dbReference>
<gene>
    <name evidence="3" type="ORF">HOLleu_32497</name>
</gene>
<evidence type="ECO:0000313" key="3">
    <source>
        <dbReference type="EMBL" id="KAJ8027370.1"/>
    </source>
</evidence>
<dbReference type="PANTHER" id="PTHR16165:SF5">
    <property type="entry name" value="NXPE FAMILY MEMBER 3"/>
    <property type="match status" value="1"/>
</dbReference>
<organism evidence="3 4">
    <name type="scientific">Holothuria leucospilota</name>
    <name type="common">Black long sea cucumber</name>
    <name type="synonym">Mertensiothuria leucospilota</name>
    <dbReference type="NCBI Taxonomy" id="206669"/>
    <lineage>
        <taxon>Eukaryota</taxon>
        <taxon>Metazoa</taxon>
        <taxon>Echinodermata</taxon>
        <taxon>Eleutherozoa</taxon>
        <taxon>Echinozoa</taxon>
        <taxon>Holothuroidea</taxon>
        <taxon>Aspidochirotacea</taxon>
        <taxon>Aspidochirotida</taxon>
        <taxon>Holothuriidae</taxon>
        <taxon>Holothuria</taxon>
    </lineage>
</organism>
<dbReference type="Pfam" id="PF24536">
    <property type="entry name" value="NXPE4_C"/>
    <property type="match status" value="1"/>
</dbReference>
<name>A0A9Q1BIR9_HOLLE</name>
<evidence type="ECO:0000256" key="1">
    <source>
        <dbReference type="ARBA" id="ARBA00005431"/>
    </source>
</evidence>
<proteinExistence type="inferred from homology"/>
<dbReference type="PANTHER" id="PTHR16165">
    <property type="entry name" value="NXPE FAMILY MEMBER"/>
    <property type="match status" value="1"/>
</dbReference>
<reference evidence="3" key="1">
    <citation type="submission" date="2021-10" db="EMBL/GenBank/DDBJ databases">
        <title>Tropical sea cucumber genome reveals ecological adaptation and Cuvierian tubules defense mechanism.</title>
        <authorList>
            <person name="Chen T."/>
        </authorList>
    </citation>
    <scope>NUCLEOTIDE SEQUENCE</scope>
    <source>
        <strain evidence="3">Nanhai2018</strain>
        <tissue evidence="3">Muscle</tissue>
    </source>
</reference>
<protein>
    <submittedName>
        <fullName evidence="3">NXPE family member 3</fullName>
    </submittedName>
</protein>
<evidence type="ECO:0000259" key="2">
    <source>
        <dbReference type="Pfam" id="PF24536"/>
    </source>
</evidence>
<keyword evidence="4" id="KW-1185">Reference proteome</keyword>
<dbReference type="OrthoDB" id="5950832at2759"/>
<dbReference type="Pfam" id="PF06312">
    <property type="entry name" value="Neurexophilin"/>
    <property type="match status" value="1"/>
</dbReference>
<dbReference type="InterPro" id="IPR026845">
    <property type="entry name" value="NXPH/NXPE"/>
</dbReference>
<feature type="domain" description="NXPE C-terminal" evidence="2">
    <location>
        <begin position="351"/>
        <end position="576"/>
    </location>
</feature>
<dbReference type="AlphaFoldDB" id="A0A9Q1BIR9"/>
<accession>A0A9Q1BIR9</accession>
<dbReference type="Proteomes" id="UP001152320">
    <property type="component" value="Chromosome 16"/>
</dbReference>